<dbReference type="Gene3D" id="3.40.50.2000">
    <property type="entry name" value="Glycogen Phosphorylase B"/>
    <property type="match status" value="2"/>
</dbReference>
<keyword evidence="3" id="KW-0808">Transferase</keyword>
<proteinExistence type="predicted"/>
<dbReference type="OMA" id="IQMMIDG"/>
<evidence type="ECO:0000313" key="4">
    <source>
        <dbReference type="Proteomes" id="UP000441160"/>
    </source>
</evidence>
<dbReference type="EMBL" id="CP070393">
    <property type="protein sequence ID" value="QRZ97350.1"/>
    <property type="molecule type" value="Genomic_DNA"/>
</dbReference>
<sequence>MVDKIIFTVTPIFSIPPRGAAAVETWMYQVAQRTNFPNRIVCIKNPGYSNYTFVNDNCSIHRVGFSRIYKRLFQKWTRLDPLPYSQRILNIAHDFPITKESVIVVHNSMKLYTQIRKRAPQARVVIHMHNAFEPKLLEQNVKMIVPSLYLKKYYQSYLANADIEIVPNGIDLETYQSNFQPITRSELNISPEEKIIFYAGRIVPDKGILLLMQSFEKLAAAHKNLKLVVIGDYTEMSKSDKGAYQRNVREIAKRLKDRCIMLGSIPPEKMHCYYPLADLVVIPSQFQEPFCMVAIEAMGAGKPVLVSTRGGMTEFVKENTTGFHLKEPMTADSISSDILKTLANPELTAVAKQGQDFVFDHYSWDGVTQRFEEVIHNWFE</sequence>
<dbReference type="CDD" id="cd03801">
    <property type="entry name" value="GT4_PimA-like"/>
    <property type="match status" value="1"/>
</dbReference>
<dbReference type="PANTHER" id="PTHR45947">
    <property type="entry name" value="SULFOQUINOVOSYL TRANSFERASE SQD2"/>
    <property type="match status" value="1"/>
</dbReference>
<dbReference type="PANTHER" id="PTHR45947:SF13">
    <property type="entry name" value="TRANSFERASE"/>
    <property type="match status" value="1"/>
</dbReference>
<name>A0A037YFX5_ECOLX</name>
<evidence type="ECO:0000313" key="2">
    <source>
        <dbReference type="EMBL" id="MWU31137.1"/>
    </source>
</evidence>
<dbReference type="InterPro" id="IPR050194">
    <property type="entry name" value="Glycosyltransferase_grp1"/>
</dbReference>
<evidence type="ECO:0000259" key="1">
    <source>
        <dbReference type="Pfam" id="PF00534"/>
    </source>
</evidence>
<dbReference type="InterPro" id="IPR001296">
    <property type="entry name" value="Glyco_trans_1"/>
</dbReference>
<evidence type="ECO:0000313" key="5">
    <source>
        <dbReference type="Proteomes" id="UP000663166"/>
    </source>
</evidence>
<accession>A0A037YFX5</accession>
<feature type="domain" description="Glycosyl transferase family 1" evidence="1">
    <location>
        <begin position="182"/>
        <end position="350"/>
    </location>
</feature>
<evidence type="ECO:0000313" key="3">
    <source>
        <dbReference type="EMBL" id="QRZ97350.1"/>
    </source>
</evidence>
<dbReference type="GO" id="GO:0008917">
    <property type="term" value="F:lipopolysaccharide N-acetylglucosaminyltransferase activity"/>
    <property type="evidence" value="ECO:0007669"/>
    <property type="project" value="UniProtKB-EC"/>
</dbReference>
<protein>
    <submittedName>
        <fullName evidence="3">Lipopolysaccharide N-acetylglucosaminyltransferase</fullName>
        <ecNumber evidence="3">2.4.1.56</ecNumber>
    </submittedName>
</protein>
<dbReference type="SMR" id="A0A037YFX5"/>
<dbReference type="NCBIfam" id="NF012028">
    <property type="entry name" value="PRK15484.1"/>
    <property type="match status" value="1"/>
</dbReference>
<dbReference type="RefSeq" id="WP_000227811.1">
    <property type="nucleotide sequence ID" value="NZ_AP021891.1"/>
</dbReference>
<dbReference type="EC" id="2.4.1.56" evidence="3"/>
<dbReference type="SUPFAM" id="SSF53756">
    <property type="entry name" value="UDP-Glycosyltransferase/glycogen phosphorylase"/>
    <property type="match status" value="1"/>
</dbReference>
<dbReference type="Proteomes" id="UP000441160">
    <property type="component" value="Unassembled WGS sequence"/>
</dbReference>
<dbReference type="EMBL" id="WTRX01000011">
    <property type="protein sequence ID" value="MWU31137.1"/>
    <property type="molecule type" value="Genomic_DNA"/>
</dbReference>
<keyword evidence="3" id="KW-0328">Glycosyltransferase</keyword>
<organism evidence="3 5">
    <name type="scientific">Escherichia coli</name>
    <dbReference type="NCBI Taxonomy" id="562"/>
    <lineage>
        <taxon>Bacteria</taxon>
        <taxon>Pseudomonadati</taxon>
        <taxon>Pseudomonadota</taxon>
        <taxon>Gammaproteobacteria</taxon>
        <taxon>Enterobacterales</taxon>
        <taxon>Enterobacteriaceae</taxon>
        <taxon>Escherichia</taxon>
    </lineage>
</organism>
<dbReference type="Proteomes" id="UP000663166">
    <property type="component" value="Chromosome"/>
</dbReference>
<reference evidence="2 4" key="1">
    <citation type="submission" date="2019-12" db="EMBL/GenBank/DDBJ databases">
        <title>Enteriobacteria Tanzani isolates_8377-8380.</title>
        <authorList>
            <person name="Subbiah M."/>
            <person name="Call D."/>
        </authorList>
    </citation>
    <scope>NUCLEOTIDE SEQUENCE [LARGE SCALE GENOMIC DNA]</scope>
    <source>
        <strain evidence="2 4">8378wB3</strain>
    </source>
</reference>
<dbReference type="Pfam" id="PF00534">
    <property type="entry name" value="Glycos_transf_1"/>
    <property type="match status" value="1"/>
</dbReference>
<gene>
    <name evidence="2" type="ORF">GP944_10110</name>
    <name evidence="3" type="ORF">JNP96_26930</name>
</gene>
<reference evidence="3" key="2">
    <citation type="submission" date="2021-02" db="EMBL/GenBank/DDBJ databases">
        <title>Co-localization of colistin and carbapenem -resistance genes on a novel transferable IncHI2 plasmid in Escherichia coli from chicken-origin.</title>
        <authorList>
            <person name="Hoffmann M."/>
            <person name="Balkey M."/>
            <person name="Ronco T."/>
            <person name="Hendriksen R.S."/>
        </authorList>
    </citation>
    <scope>NUCLEOTIDE SEQUENCE</scope>
    <source>
        <strain evidence="3">CFSAN083829</strain>
    </source>
</reference>
<dbReference type="AlphaFoldDB" id="A0A037YFX5"/>